<organism evidence="1 2">
    <name type="scientific">Enterococcus phage TJE1</name>
    <dbReference type="NCBI Taxonomy" id="2951262"/>
    <lineage>
        <taxon>Viruses</taxon>
        <taxon>Duplodnaviria</taxon>
        <taxon>Heunggongvirae</taxon>
        <taxon>Uroviricota</taxon>
        <taxon>Caudoviricetes</taxon>
        <taxon>Herelleviridae</taxon>
        <taxon>Brockvirinae</taxon>
        <taxon>Schiekvirus</taxon>
        <taxon>Schiekvirus Tje1</taxon>
    </lineage>
</organism>
<reference evidence="1" key="1">
    <citation type="submission" date="2022-05" db="EMBL/GenBank/DDBJ databases">
        <authorList>
            <person name="Enroth T.J."/>
            <person name="Johnson C.N."/>
            <person name="Duerkop B.A."/>
        </authorList>
    </citation>
    <scope>NUCLEOTIDE SEQUENCE</scope>
</reference>
<dbReference type="EMBL" id="ON506927">
    <property type="protein sequence ID" value="UVD42969.1"/>
    <property type="molecule type" value="Genomic_DNA"/>
</dbReference>
<evidence type="ECO:0000313" key="2">
    <source>
        <dbReference type="Proteomes" id="UP001065252"/>
    </source>
</evidence>
<name>A0A976SXP4_9CAUD</name>
<accession>A0A976SXP4</accession>
<dbReference type="Proteomes" id="UP001065252">
    <property type="component" value="Segment"/>
</dbReference>
<protein>
    <submittedName>
        <fullName evidence="1">Uncharacterized protein</fullName>
    </submittedName>
</protein>
<evidence type="ECO:0000313" key="1">
    <source>
        <dbReference type="EMBL" id="UVD42969.1"/>
    </source>
</evidence>
<proteinExistence type="predicted"/>
<sequence>MKEVPMTLRQVISVLSTHDSFRIYIGDFDGQPYCTEQPWRTEFHAKDFPEQLLDYEVDYITYDSENYGDCIYMCIILKEG</sequence>
<keyword evidence="2" id="KW-1185">Reference proteome</keyword>